<reference evidence="2" key="1">
    <citation type="submission" date="2020-01" db="EMBL/GenBank/DDBJ databases">
        <authorList>
            <person name="Mishra B."/>
        </authorList>
    </citation>
    <scope>NUCLEOTIDE SEQUENCE [LARGE SCALE GENOMIC DNA]</scope>
</reference>
<dbReference type="InterPro" id="IPR001810">
    <property type="entry name" value="F-box_dom"/>
</dbReference>
<dbReference type="PROSITE" id="PS50181">
    <property type="entry name" value="FBOX"/>
    <property type="match status" value="1"/>
</dbReference>
<dbReference type="Pfam" id="PF00646">
    <property type="entry name" value="F-box"/>
    <property type="match status" value="1"/>
</dbReference>
<dbReference type="InterPro" id="IPR006527">
    <property type="entry name" value="F-box-assoc_dom_typ1"/>
</dbReference>
<dbReference type="Gene3D" id="1.20.1280.50">
    <property type="match status" value="1"/>
</dbReference>
<dbReference type="EMBL" id="CACVBM020001129">
    <property type="protein sequence ID" value="CAA7033028.1"/>
    <property type="molecule type" value="Genomic_DNA"/>
</dbReference>
<comment type="caution">
    <text evidence="2">The sequence shown here is derived from an EMBL/GenBank/DDBJ whole genome shotgun (WGS) entry which is preliminary data.</text>
</comment>
<dbReference type="Pfam" id="PF07734">
    <property type="entry name" value="FBA_1"/>
    <property type="match status" value="1"/>
</dbReference>
<evidence type="ECO:0000259" key="1">
    <source>
        <dbReference type="PROSITE" id="PS50181"/>
    </source>
</evidence>
<dbReference type="SMART" id="SM00256">
    <property type="entry name" value="FBOX"/>
    <property type="match status" value="1"/>
</dbReference>
<feature type="domain" description="F-box" evidence="1">
    <location>
        <begin position="1"/>
        <end position="47"/>
    </location>
</feature>
<dbReference type="Proteomes" id="UP000467841">
    <property type="component" value="Unassembled WGS sequence"/>
</dbReference>
<proteinExistence type="predicted"/>
<protein>
    <recommendedName>
        <fullName evidence="1">F-box domain-containing protein</fullName>
    </recommendedName>
</protein>
<evidence type="ECO:0000313" key="3">
    <source>
        <dbReference type="Proteomes" id="UP000467841"/>
    </source>
</evidence>
<organism evidence="2 3">
    <name type="scientific">Microthlaspi erraticum</name>
    <dbReference type="NCBI Taxonomy" id="1685480"/>
    <lineage>
        <taxon>Eukaryota</taxon>
        <taxon>Viridiplantae</taxon>
        <taxon>Streptophyta</taxon>
        <taxon>Embryophyta</taxon>
        <taxon>Tracheophyta</taxon>
        <taxon>Spermatophyta</taxon>
        <taxon>Magnoliopsida</taxon>
        <taxon>eudicotyledons</taxon>
        <taxon>Gunneridae</taxon>
        <taxon>Pentapetalae</taxon>
        <taxon>rosids</taxon>
        <taxon>malvids</taxon>
        <taxon>Brassicales</taxon>
        <taxon>Brassicaceae</taxon>
        <taxon>Coluteocarpeae</taxon>
        <taxon>Microthlaspi</taxon>
    </lineage>
</organism>
<dbReference type="InterPro" id="IPR050796">
    <property type="entry name" value="SCF_F-box_component"/>
</dbReference>
<sequence>MVMPYLPSELVEEILSWVPATSLTKLLSTCKQWNALLKDQRFTAKQLRRAPKQPQILMLKEYRLFPTSVDVNVVPPSLELKDALSLKDPDSNKPSKQVRIAEVYHCDGLLLCITRDSRVVLWNPCLGETRWY</sequence>
<dbReference type="OrthoDB" id="1098411at2759"/>
<name>A0A6D2J0K3_9BRAS</name>
<accession>A0A6D2J0K3</accession>
<dbReference type="PANTHER" id="PTHR31672">
    <property type="entry name" value="BNACNNG10540D PROTEIN"/>
    <property type="match status" value="1"/>
</dbReference>
<gene>
    <name evidence="2" type="ORF">MERR_LOCUS20263</name>
</gene>
<dbReference type="InterPro" id="IPR036047">
    <property type="entry name" value="F-box-like_dom_sf"/>
</dbReference>
<dbReference type="SUPFAM" id="SSF81383">
    <property type="entry name" value="F-box domain"/>
    <property type="match status" value="1"/>
</dbReference>
<keyword evidence="3" id="KW-1185">Reference proteome</keyword>
<evidence type="ECO:0000313" key="2">
    <source>
        <dbReference type="EMBL" id="CAA7033028.1"/>
    </source>
</evidence>
<dbReference type="CDD" id="cd22157">
    <property type="entry name" value="F-box_AtFBW1-like"/>
    <property type="match status" value="1"/>
</dbReference>
<dbReference type="PANTHER" id="PTHR31672:SF13">
    <property type="entry name" value="F-BOX PROTEIN CPR30-LIKE"/>
    <property type="match status" value="1"/>
</dbReference>
<dbReference type="AlphaFoldDB" id="A0A6D2J0K3"/>